<evidence type="ECO:0000313" key="16">
    <source>
        <dbReference type="Proteomes" id="UP001177023"/>
    </source>
</evidence>
<protein>
    <recommendedName>
        <fullName evidence="11">Sodium/hydrogen exchanger</fullName>
    </recommendedName>
</protein>
<evidence type="ECO:0000256" key="3">
    <source>
        <dbReference type="ARBA" id="ARBA00022449"/>
    </source>
</evidence>
<keyword evidence="4 11" id="KW-0812">Transmembrane</keyword>
<proteinExistence type="inferred from homology"/>
<dbReference type="GO" id="GO:0051453">
    <property type="term" value="P:regulation of intracellular pH"/>
    <property type="evidence" value="ECO:0007669"/>
    <property type="project" value="TreeGrafter"/>
</dbReference>
<dbReference type="AlphaFoldDB" id="A0AA36G6E3"/>
<organism evidence="15 16">
    <name type="scientific">Mesorhabditis spiculigera</name>
    <dbReference type="NCBI Taxonomy" id="96644"/>
    <lineage>
        <taxon>Eukaryota</taxon>
        <taxon>Metazoa</taxon>
        <taxon>Ecdysozoa</taxon>
        <taxon>Nematoda</taxon>
        <taxon>Chromadorea</taxon>
        <taxon>Rhabditida</taxon>
        <taxon>Rhabditina</taxon>
        <taxon>Rhabditomorpha</taxon>
        <taxon>Rhabditoidea</taxon>
        <taxon>Rhabditidae</taxon>
        <taxon>Mesorhabditinae</taxon>
        <taxon>Mesorhabditis</taxon>
    </lineage>
</organism>
<keyword evidence="10 11" id="KW-0739">Sodium transport</keyword>
<evidence type="ECO:0000256" key="8">
    <source>
        <dbReference type="ARBA" id="ARBA00023065"/>
    </source>
</evidence>
<evidence type="ECO:0000259" key="14">
    <source>
        <dbReference type="Pfam" id="PF00999"/>
    </source>
</evidence>
<evidence type="ECO:0000256" key="10">
    <source>
        <dbReference type="ARBA" id="ARBA00023201"/>
    </source>
</evidence>
<reference evidence="15" key="1">
    <citation type="submission" date="2023-06" db="EMBL/GenBank/DDBJ databases">
        <authorList>
            <person name="Delattre M."/>
        </authorList>
    </citation>
    <scope>NUCLEOTIDE SEQUENCE</scope>
    <source>
        <strain evidence="15">AF72</strain>
    </source>
</reference>
<comment type="similarity">
    <text evidence="11">Belongs to the monovalent cation:proton antiporter 1 (CPA1) transporter (TC 2.A.36) family.</text>
</comment>
<feature type="transmembrane region" description="Helical" evidence="13">
    <location>
        <begin position="469"/>
        <end position="490"/>
    </location>
</feature>
<evidence type="ECO:0000256" key="12">
    <source>
        <dbReference type="SAM" id="MobiDB-lite"/>
    </source>
</evidence>
<dbReference type="GO" id="GO:0015385">
    <property type="term" value="F:sodium:proton antiporter activity"/>
    <property type="evidence" value="ECO:0007669"/>
    <property type="project" value="InterPro"/>
</dbReference>
<dbReference type="NCBIfam" id="TIGR00840">
    <property type="entry name" value="b_cpa1"/>
    <property type="match status" value="1"/>
</dbReference>
<feature type="transmembrane region" description="Helical" evidence="13">
    <location>
        <begin position="111"/>
        <end position="129"/>
    </location>
</feature>
<gene>
    <name evidence="15" type="ORF">MSPICULIGERA_LOCUS12805</name>
</gene>
<evidence type="ECO:0000256" key="11">
    <source>
        <dbReference type="RuleBase" id="RU003722"/>
    </source>
</evidence>
<comment type="caution">
    <text evidence="15">The sequence shown here is derived from an EMBL/GenBank/DDBJ whole genome shotgun (WGS) entry which is preliminary data.</text>
</comment>
<evidence type="ECO:0000256" key="9">
    <source>
        <dbReference type="ARBA" id="ARBA00023136"/>
    </source>
</evidence>
<feature type="transmembrane region" description="Helical" evidence="13">
    <location>
        <begin position="372"/>
        <end position="391"/>
    </location>
</feature>
<evidence type="ECO:0000256" key="4">
    <source>
        <dbReference type="ARBA" id="ARBA00022692"/>
    </source>
</evidence>
<keyword evidence="5 13" id="KW-1133">Transmembrane helix</keyword>
<accession>A0AA36G6E3</accession>
<keyword evidence="2 11" id="KW-0813">Transport</keyword>
<comment type="subcellular location">
    <subcellularLocation>
        <location evidence="1">Golgi apparatus membrane</location>
        <topology evidence="1">Multi-pass membrane protein</topology>
    </subcellularLocation>
</comment>
<evidence type="ECO:0000256" key="13">
    <source>
        <dbReference type="SAM" id="Phobius"/>
    </source>
</evidence>
<feature type="transmembrane region" description="Helical" evidence="13">
    <location>
        <begin position="170"/>
        <end position="191"/>
    </location>
</feature>
<dbReference type="Proteomes" id="UP001177023">
    <property type="component" value="Unassembled WGS sequence"/>
</dbReference>
<evidence type="ECO:0000256" key="5">
    <source>
        <dbReference type="ARBA" id="ARBA00022989"/>
    </source>
</evidence>
<evidence type="ECO:0000256" key="7">
    <source>
        <dbReference type="ARBA" id="ARBA00023053"/>
    </source>
</evidence>
<feature type="transmembrane region" description="Helical" evidence="13">
    <location>
        <begin position="80"/>
        <end position="104"/>
    </location>
</feature>
<feature type="non-terminal residue" evidence="15">
    <location>
        <position position="634"/>
    </location>
</feature>
<keyword evidence="6" id="KW-0333">Golgi apparatus</keyword>
<feature type="transmembrane region" description="Helical" evidence="13">
    <location>
        <begin position="232"/>
        <end position="252"/>
    </location>
</feature>
<evidence type="ECO:0000313" key="15">
    <source>
        <dbReference type="EMBL" id="CAJ0574472.1"/>
    </source>
</evidence>
<feature type="transmembrane region" description="Helical" evidence="13">
    <location>
        <begin position="397"/>
        <end position="414"/>
    </location>
</feature>
<feature type="region of interest" description="Disordered" evidence="12">
    <location>
        <begin position="498"/>
        <end position="544"/>
    </location>
</feature>
<dbReference type="PANTHER" id="PTHR10110:SF191">
    <property type="entry name" value="SODIUM_HYDROGEN EXCHANGER 8"/>
    <property type="match status" value="1"/>
</dbReference>
<evidence type="ECO:0000256" key="1">
    <source>
        <dbReference type="ARBA" id="ARBA00004653"/>
    </source>
</evidence>
<dbReference type="Pfam" id="PF00999">
    <property type="entry name" value="Na_H_Exchanger"/>
    <property type="match status" value="1"/>
</dbReference>
<keyword evidence="9 13" id="KW-0472">Membrane</keyword>
<dbReference type="InterPro" id="IPR006153">
    <property type="entry name" value="Cation/H_exchanger_TM"/>
</dbReference>
<dbReference type="PANTHER" id="PTHR10110">
    <property type="entry name" value="SODIUM/HYDROGEN EXCHANGER"/>
    <property type="match status" value="1"/>
</dbReference>
<sequence>MRAVLLFVAIVSLFALFSQALSDGITTSQNVVVTSVDKGVIVDPTNKSLLSGDEAAGNSTLEQKGAAIVGNEAEEKKRSLAIFFILFVIVLATLVVHIIIITPVHYIPESLAIVILGATIGFILSYTSRDWSEIEALSPDIFFLVLLPPIIFENAYNLNKGYFFSNIWPILTFAILGTAVSSFVIGLTLYILGQASLVYPLTIFQSFAFGSMISAVDPVATLAIFQAVKVEGLLYMLVFGESMLNDAVSIVLASTAIRHSHPPFSSLPPGEILYSACSTFIVMFTVSAVLGAAIGLLSAFLFKHVDLRRTPSLELALLLVFAYIPYGLAEALSLSGIMAILFCGITMSQYTQNNISPVTQITMRHTFRTVSFVAETSTFAYLGMAFFTIKLNFQPSFIFWSVMLCLVSRACNIFPLSWLVNKCRRDVQISMKNQIIMWFSGMRGAVCFALALYVDVDKETKSVLLTTTLFLILFTIIAQGGCALPFINYINAQYPDRPKQIGRKRRRDGAGGGGGERRSSESGSGNTSGNEHRKKRAPVLSKTQEMSVFGSHDWTSTIRKPSADERPAAVSNLMKTLFVRKFTHQEREENKEKLRVLTQKALENDVWSSDVDEDELIGLRDGEDELLITTRLSV</sequence>
<dbReference type="EMBL" id="CATQJA010002630">
    <property type="protein sequence ID" value="CAJ0574472.1"/>
    <property type="molecule type" value="Genomic_DNA"/>
</dbReference>
<dbReference type="PRINTS" id="PR01084">
    <property type="entry name" value="NAHEXCHNGR"/>
</dbReference>
<keyword evidence="3 11" id="KW-0050">Antiport</keyword>
<feature type="transmembrane region" description="Helical" evidence="13">
    <location>
        <begin position="435"/>
        <end position="454"/>
    </location>
</feature>
<evidence type="ECO:0000256" key="2">
    <source>
        <dbReference type="ARBA" id="ARBA00022448"/>
    </source>
</evidence>
<dbReference type="InterPro" id="IPR018422">
    <property type="entry name" value="Cation/H_exchanger_CPA1"/>
</dbReference>
<feature type="domain" description="Cation/H+ exchanger transmembrane" evidence="14">
    <location>
        <begin position="93"/>
        <end position="482"/>
    </location>
</feature>
<dbReference type="GO" id="GO:0015386">
    <property type="term" value="F:potassium:proton antiporter activity"/>
    <property type="evidence" value="ECO:0007669"/>
    <property type="project" value="TreeGrafter"/>
</dbReference>
<feature type="transmembrane region" description="Helical" evidence="13">
    <location>
        <begin position="141"/>
        <end position="158"/>
    </location>
</feature>
<feature type="transmembrane region" description="Helical" evidence="13">
    <location>
        <begin position="203"/>
        <end position="225"/>
    </location>
</feature>
<keyword evidence="7" id="KW-0915">Sodium</keyword>
<dbReference type="Gene3D" id="6.10.140.1330">
    <property type="match status" value="1"/>
</dbReference>
<keyword evidence="8 11" id="KW-0406">Ion transport</keyword>
<dbReference type="InterPro" id="IPR004709">
    <property type="entry name" value="NaH_exchanger"/>
</dbReference>
<name>A0AA36G6E3_9BILA</name>
<feature type="transmembrane region" description="Helical" evidence="13">
    <location>
        <begin position="272"/>
        <end position="300"/>
    </location>
</feature>
<keyword evidence="16" id="KW-1185">Reference proteome</keyword>
<evidence type="ECO:0000256" key="6">
    <source>
        <dbReference type="ARBA" id="ARBA00023034"/>
    </source>
</evidence>
<dbReference type="GO" id="GO:0000139">
    <property type="term" value="C:Golgi membrane"/>
    <property type="evidence" value="ECO:0007669"/>
    <property type="project" value="UniProtKB-SubCell"/>
</dbReference>